<organism evidence="2 3">
    <name type="scientific">Chromatocurvus halotolerans</name>
    <dbReference type="NCBI Taxonomy" id="1132028"/>
    <lineage>
        <taxon>Bacteria</taxon>
        <taxon>Pseudomonadati</taxon>
        <taxon>Pseudomonadota</taxon>
        <taxon>Gammaproteobacteria</taxon>
        <taxon>Cellvibrionales</taxon>
        <taxon>Halieaceae</taxon>
        <taxon>Chromatocurvus</taxon>
    </lineage>
</organism>
<comment type="caution">
    <text evidence="2">The sequence shown here is derived from an EMBL/GenBank/DDBJ whole genome shotgun (WGS) entry which is preliminary data.</text>
</comment>
<dbReference type="OrthoDB" id="5741569at2"/>
<dbReference type="Proteomes" id="UP000294980">
    <property type="component" value="Unassembled WGS sequence"/>
</dbReference>
<dbReference type="RefSeq" id="WP_117314759.1">
    <property type="nucleotide sequence ID" value="NZ_QQSW01000001.1"/>
</dbReference>
<evidence type="ECO:0000313" key="3">
    <source>
        <dbReference type="Proteomes" id="UP000294980"/>
    </source>
</evidence>
<dbReference type="AlphaFoldDB" id="A0A4R2L183"/>
<dbReference type="Gene3D" id="1.10.3680.10">
    <property type="entry name" value="TerB-like"/>
    <property type="match status" value="1"/>
</dbReference>
<sequence length="143" mass="15619">MPLTNFSRLTKLFREQEVTADEEVYRELFVLVLSRATDADAYTHPAEIASVQAVIKEYLGEDISSSDIRTAALSKLYESAPLHKYLAEVAPRLSRPQRVSIIRGLVEVLKADGNVSSGEAEFFNMVTMALGLTAADAAGLAVE</sequence>
<dbReference type="Pfam" id="PF05099">
    <property type="entry name" value="TerB"/>
    <property type="match status" value="1"/>
</dbReference>
<evidence type="ECO:0000259" key="1">
    <source>
        <dbReference type="Pfam" id="PF05099"/>
    </source>
</evidence>
<dbReference type="SUPFAM" id="SSF158682">
    <property type="entry name" value="TerB-like"/>
    <property type="match status" value="1"/>
</dbReference>
<protein>
    <submittedName>
        <fullName evidence="2">Putative tellurite resistance protein B-like protein</fullName>
    </submittedName>
</protein>
<name>A0A4R2L183_9GAMM</name>
<evidence type="ECO:0000313" key="2">
    <source>
        <dbReference type="EMBL" id="TCO77579.1"/>
    </source>
</evidence>
<dbReference type="EMBL" id="SLWX01000002">
    <property type="protein sequence ID" value="TCO77579.1"/>
    <property type="molecule type" value="Genomic_DNA"/>
</dbReference>
<feature type="domain" description="Co-chaperone DjlA N-terminal" evidence="1">
    <location>
        <begin position="32"/>
        <end position="138"/>
    </location>
</feature>
<reference evidence="2 3" key="1">
    <citation type="submission" date="2019-03" db="EMBL/GenBank/DDBJ databases">
        <title>Genomic Encyclopedia of Type Strains, Phase IV (KMG-IV): sequencing the most valuable type-strain genomes for metagenomic binning, comparative biology and taxonomic classification.</title>
        <authorList>
            <person name="Goeker M."/>
        </authorList>
    </citation>
    <scope>NUCLEOTIDE SEQUENCE [LARGE SCALE GENOMIC DNA]</scope>
    <source>
        <strain evidence="2 3">DSM 23344</strain>
    </source>
</reference>
<dbReference type="InterPro" id="IPR007791">
    <property type="entry name" value="DjlA_N"/>
</dbReference>
<accession>A0A4R2L183</accession>
<gene>
    <name evidence="2" type="ORF">EV688_10236</name>
</gene>
<proteinExistence type="predicted"/>
<keyword evidence="3" id="KW-1185">Reference proteome</keyword>
<dbReference type="InterPro" id="IPR029024">
    <property type="entry name" value="TerB-like"/>
</dbReference>